<feature type="compositionally biased region" description="Polar residues" evidence="5">
    <location>
        <begin position="814"/>
        <end position="842"/>
    </location>
</feature>
<protein>
    <submittedName>
        <fullName evidence="8">Adhesion G protein-coupled receptor B2</fullName>
    </submittedName>
</protein>
<dbReference type="STRING" id="240159.A0A4U5VNA1"/>
<feature type="compositionally biased region" description="Polar residues" evidence="5">
    <location>
        <begin position="865"/>
        <end position="875"/>
    </location>
</feature>
<accession>A0A4U5VNA1</accession>
<keyword evidence="4 6" id="KW-0472">Membrane</keyword>
<dbReference type="PROSITE" id="PS50261">
    <property type="entry name" value="G_PROTEIN_RECEP_F2_4"/>
    <property type="match status" value="1"/>
</dbReference>
<dbReference type="Gene3D" id="1.20.1070.10">
    <property type="entry name" value="Rhodopsin 7-helix transmembrane proteins"/>
    <property type="match status" value="2"/>
</dbReference>
<feature type="transmembrane region" description="Helical" evidence="6">
    <location>
        <begin position="6"/>
        <end position="25"/>
    </location>
</feature>
<feature type="transmembrane region" description="Helical" evidence="6">
    <location>
        <begin position="75"/>
        <end position="96"/>
    </location>
</feature>
<evidence type="ECO:0000256" key="5">
    <source>
        <dbReference type="SAM" id="MobiDB-lite"/>
    </source>
</evidence>
<keyword evidence="8" id="KW-0675">Receptor</keyword>
<feature type="transmembrane region" description="Helical" evidence="6">
    <location>
        <begin position="146"/>
        <end position="169"/>
    </location>
</feature>
<feature type="transmembrane region" description="Helical" evidence="6">
    <location>
        <begin position="108"/>
        <end position="126"/>
    </location>
</feature>
<dbReference type="InterPro" id="IPR008077">
    <property type="entry name" value="GPCR_2_brain_angio_inhib"/>
</dbReference>
<evidence type="ECO:0000256" key="3">
    <source>
        <dbReference type="ARBA" id="ARBA00022989"/>
    </source>
</evidence>
<feature type="domain" description="G-protein coupled receptors family 2 profile 2" evidence="7">
    <location>
        <begin position="2"/>
        <end position="283"/>
    </location>
</feature>
<dbReference type="InterPro" id="IPR017981">
    <property type="entry name" value="GPCR_2-like_7TM"/>
</dbReference>
<dbReference type="PROSITE" id="PS00650">
    <property type="entry name" value="G_PROTEIN_RECEP_F2_2"/>
    <property type="match status" value="1"/>
</dbReference>
<evidence type="ECO:0000313" key="8">
    <source>
        <dbReference type="EMBL" id="TKS88615.1"/>
    </source>
</evidence>
<dbReference type="GO" id="GO:0007422">
    <property type="term" value="P:peripheral nervous system development"/>
    <property type="evidence" value="ECO:0007669"/>
    <property type="project" value="TreeGrafter"/>
</dbReference>
<dbReference type="PRINTS" id="PR00249">
    <property type="entry name" value="GPCRSECRETIN"/>
</dbReference>
<evidence type="ECO:0000256" key="4">
    <source>
        <dbReference type="ARBA" id="ARBA00023136"/>
    </source>
</evidence>
<evidence type="ECO:0000313" key="9">
    <source>
        <dbReference type="Proteomes" id="UP000298787"/>
    </source>
</evidence>
<evidence type="ECO:0000256" key="2">
    <source>
        <dbReference type="ARBA" id="ARBA00022692"/>
    </source>
</evidence>
<evidence type="ECO:0000259" key="7">
    <source>
        <dbReference type="PROSITE" id="PS50261"/>
    </source>
</evidence>
<comment type="subcellular location">
    <subcellularLocation>
        <location evidence="1">Membrane</location>
        <topology evidence="1">Multi-pass membrane protein</topology>
    </subcellularLocation>
</comment>
<dbReference type="PANTHER" id="PTHR12011">
    <property type="entry name" value="ADHESION G-PROTEIN COUPLED RECEPTOR"/>
    <property type="match status" value="1"/>
</dbReference>
<organism evidence="8 9">
    <name type="scientific">Collichthys lucidus</name>
    <name type="common">Big head croaker</name>
    <name type="synonym">Sciaena lucida</name>
    <dbReference type="NCBI Taxonomy" id="240159"/>
    <lineage>
        <taxon>Eukaryota</taxon>
        <taxon>Metazoa</taxon>
        <taxon>Chordata</taxon>
        <taxon>Craniata</taxon>
        <taxon>Vertebrata</taxon>
        <taxon>Euteleostomi</taxon>
        <taxon>Actinopterygii</taxon>
        <taxon>Neopterygii</taxon>
        <taxon>Teleostei</taxon>
        <taxon>Neoteleostei</taxon>
        <taxon>Acanthomorphata</taxon>
        <taxon>Eupercaria</taxon>
        <taxon>Sciaenidae</taxon>
        <taxon>Collichthys</taxon>
    </lineage>
</organism>
<keyword evidence="3 6" id="KW-1133">Transmembrane helix</keyword>
<feature type="transmembrane region" description="Helical" evidence="6">
    <location>
        <begin position="190"/>
        <end position="212"/>
    </location>
</feature>
<evidence type="ECO:0000256" key="1">
    <source>
        <dbReference type="ARBA" id="ARBA00004141"/>
    </source>
</evidence>
<dbReference type="InterPro" id="IPR017983">
    <property type="entry name" value="GPCR_2_secretin-like_CS"/>
</dbReference>
<dbReference type="GO" id="GO:0007189">
    <property type="term" value="P:adenylate cyclase-activating G protein-coupled receptor signaling pathway"/>
    <property type="evidence" value="ECO:0007669"/>
    <property type="project" value="TreeGrafter"/>
</dbReference>
<dbReference type="AlphaFoldDB" id="A0A4U5VNA1"/>
<feature type="compositionally biased region" description="Gly residues" evidence="5">
    <location>
        <begin position="502"/>
        <end position="520"/>
    </location>
</feature>
<dbReference type="Pfam" id="PF00002">
    <property type="entry name" value="7tm_2"/>
    <property type="match status" value="1"/>
</dbReference>
<dbReference type="SUPFAM" id="SSF81321">
    <property type="entry name" value="Family A G protein-coupled receptor-like"/>
    <property type="match status" value="1"/>
</dbReference>
<feature type="transmembrane region" description="Helical" evidence="6">
    <location>
        <begin position="37"/>
        <end position="55"/>
    </location>
</feature>
<dbReference type="GO" id="GO:0005886">
    <property type="term" value="C:plasma membrane"/>
    <property type="evidence" value="ECO:0007669"/>
    <property type="project" value="TreeGrafter"/>
</dbReference>
<dbReference type="PRINTS" id="PR01694">
    <property type="entry name" value="BAIPRECURSOR"/>
</dbReference>
<keyword evidence="2 6" id="KW-0812">Transmembrane</keyword>
<dbReference type="EMBL" id="CM014097">
    <property type="protein sequence ID" value="TKS88615.1"/>
    <property type="molecule type" value="Genomic_DNA"/>
</dbReference>
<dbReference type="PANTHER" id="PTHR12011:SF41">
    <property type="entry name" value="ADHESION G PROTEIN-COUPLED RECEPTOR B2"/>
    <property type="match status" value="1"/>
</dbReference>
<dbReference type="InterPro" id="IPR000832">
    <property type="entry name" value="GPCR_2_secretin-like"/>
</dbReference>
<feature type="region of interest" description="Disordered" evidence="5">
    <location>
        <begin position="809"/>
        <end position="884"/>
    </location>
</feature>
<sequence>MPSVPLMVGCGVSCTALLILLLIYAAFWRYIRSERSIILVNFCLSILASNLLILVGQSQTLSKGLCTVTAAFLHFFFLASFCWVLTEAWQSYLAVIGKMRSRLIRKRFLCLGWGLPALVVAVSVGFTRARGYGTASYCWLSLEGGLLYAFVGPAAVIVLVNMLIGIVVFNKLMSRDGISDKSKKQRAGASLWSSCVVLPLLALTWMSAVLAITDRRSMLFQKICDPVNRAQRDADTLKPSTHFETTESSNPSKTSEISVHNVLFAVFDSVQGFVIITVHCAMRREVQDAVRCRMGGCKDDSENSPDSCKNGQACQQACYHSLPRSNHNHSHGLQRSHTLSHMHEHSPILNNTHNHAHNYNHVLNHVGNQTTDFEKDVDLACQTVIFKEVNTCNPATITGTLSRISLDDEDDPKLAAHQEAGVGVNFSSLPGNIPPPNLIVQVPPLSGLNELSETPLKKEVNVDQQRQQGQQRSGAPIYLCTESGLGWARPPTSSNTSQDGSAGSGGSGGGGGGSSGGGEGDYMVLPRRTVSLKPPAPSSLGGGLGLGGEDKPLNIAVEDPPFPPPPSPLTLHPAESEAYPADFVPSSVGDMNITMNLNRSYGTIKTIPHGHGHMMAQGGLVHSHGGHMHAHGHSLQLKPGQRPSVRQILTGGTTVERTRTLPRNLGSSNANTNLSAGSLERKRVRYSELDFESVKVLNDSTMTQYAKKKTEDLVAEKPSKKLVTPSFLCRDESAHSEVIEAGAKPQFWPMNLRLKWMMYEHEPAIDRSVGKVMHTRKRHSELYHELNHSSKFHTIDRYSRDPAMSTFKREKRWSISSAGGEKNSSSDKSTPEDQSSWDSFKTMTPELSIVPGEQKDRMELHNKNWDSSSANTPDSSEGDFQTEV</sequence>
<proteinExistence type="predicted"/>
<gene>
    <name evidence="8" type="ORF">D9C73_022954</name>
</gene>
<dbReference type="Proteomes" id="UP000298787">
    <property type="component" value="Chromosome 20"/>
</dbReference>
<name>A0A4U5VNA1_COLLU</name>
<reference evidence="8 9" key="1">
    <citation type="submission" date="2019-01" db="EMBL/GenBank/DDBJ databases">
        <title>Genome Assembly of Collichthys lucidus.</title>
        <authorList>
            <person name="Cai M."/>
            <person name="Xiao S."/>
        </authorList>
    </citation>
    <scope>NUCLEOTIDE SEQUENCE [LARGE SCALE GENOMIC DNA]</scope>
    <source>
        <strain evidence="8">JT15FE1705JMU</strain>
        <tissue evidence="8">Muscle</tissue>
    </source>
</reference>
<dbReference type="GO" id="GO:0016525">
    <property type="term" value="P:negative regulation of angiogenesis"/>
    <property type="evidence" value="ECO:0007669"/>
    <property type="project" value="InterPro"/>
</dbReference>
<feature type="region of interest" description="Disordered" evidence="5">
    <location>
        <begin position="482"/>
        <end position="523"/>
    </location>
</feature>
<keyword evidence="9" id="KW-1185">Reference proteome</keyword>
<evidence type="ECO:0000256" key="6">
    <source>
        <dbReference type="SAM" id="Phobius"/>
    </source>
</evidence>
<dbReference type="GO" id="GO:0004930">
    <property type="term" value="F:G protein-coupled receptor activity"/>
    <property type="evidence" value="ECO:0007669"/>
    <property type="project" value="InterPro"/>
</dbReference>
<feature type="compositionally biased region" description="Basic and acidic residues" evidence="5">
    <location>
        <begin position="853"/>
        <end position="864"/>
    </location>
</feature>
<dbReference type="GO" id="GO:0007166">
    <property type="term" value="P:cell surface receptor signaling pathway"/>
    <property type="evidence" value="ECO:0007669"/>
    <property type="project" value="InterPro"/>
</dbReference>